<evidence type="ECO:0000259" key="2">
    <source>
        <dbReference type="Pfam" id="PF13193"/>
    </source>
</evidence>
<dbReference type="Gene3D" id="3.30.300.30">
    <property type="match status" value="1"/>
</dbReference>
<dbReference type="InterPro" id="IPR042099">
    <property type="entry name" value="ANL_N_sf"/>
</dbReference>
<dbReference type="InterPro" id="IPR050237">
    <property type="entry name" value="ATP-dep_AMP-bd_enzyme"/>
</dbReference>
<dbReference type="Proteomes" id="UP000295554">
    <property type="component" value="Unassembled WGS sequence"/>
</dbReference>
<evidence type="ECO:0000313" key="4">
    <source>
        <dbReference type="Proteomes" id="UP000295554"/>
    </source>
</evidence>
<dbReference type="RefSeq" id="WP_133210070.1">
    <property type="nucleotide sequence ID" value="NZ_SMSE01000001.1"/>
</dbReference>
<evidence type="ECO:0000313" key="3">
    <source>
        <dbReference type="EMBL" id="TDG15526.1"/>
    </source>
</evidence>
<keyword evidence="4" id="KW-1185">Reference proteome</keyword>
<sequence>MKKFDNTPPLLPEILALHGKWRANCDAVLWQQERWSWAQLCAANHRFAHGLIAAGVRPGDRVAIVMSNGVSMVQAIFGSMASGACSVPINLSVSDEALAGMLHDAGVVALVATADQVMRIRSLPGGLPESLQLLVCDDAPADGWTTIDQLCSGQPDTLPEVDIDPDGPLNVIYSSGTTGLPKGIMHTHRGRRDWAYDLAIALRYNGSARTLLTIGLYSNISWVAMLCTVLAGGTLVVHSRFDAAEFLATVQRESITHTAMVPIQFQRVVEQLKVVPADVSSMQAMMSCGSPLRETLKREIFDCFPCGIIELYGLTEGIITTLEPEDAEGRWSSVGRPLLGTDICIVDDQDRVLGINQSGEIASRGRISMPGYWQREDATAEAEFIDHNGVQWLRSGDIGYVDEEGYLYIVDRKKDMILSGGQNIYPQDIEAQLVTNPQVDDVAVIGLPSKRWGETPVALVVPVAQQPIDPGSLMAWANERLGRQQRLAEVILVAELPRNPNGKILKRELRQRYGDREYG</sequence>
<dbReference type="InterPro" id="IPR020845">
    <property type="entry name" value="AMP-binding_CS"/>
</dbReference>
<dbReference type="Pfam" id="PF13193">
    <property type="entry name" value="AMP-binding_C"/>
    <property type="match status" value="1"/>
</dbReference>
<dbReference type="InterPro" id="IPR025110">
    <property type="entry name" value="AMP-bd_C"/>
</dbReference>
<proteinExistence type="predicted"/>
<dbReference type="SUPFAM" id="SSF56801">
    <property type="entry name" value="Acetyl-CoA synthetase-like"/>
    <property type="match status" value="1"/>
</dbReference>
<reference evidence="3 4" key="1">
    <citation type="submission" date="2019-03" db="EMBL/GenBank/DDBJ databases">
        <title>Seongchinamella monodicae gen. nov., sp. nov., a novel member of the Gammaproteobacteria isolated from a tidal mudflat of beach.</title>
        <authorList>
            <person name="Yang H.G."/>
            <person name="Kang J.W."/>
            <person name="Lee S.D."/>
        </authorList>
    </citation>
    <scope>NUCLEOTIDE SEQUENCE [LARGE SCALE GENOMIC DNA]</scope>
    <source>
        <strain evidence="3 4">GH4-78</strain>
    </source>
</reference>
<accession>A0A4R5LVP1</accession>
<dbReference type="InterPro" id="IPR000873">
    <property type="entry name" value="AMP-dep_synth/lig_dom"/>
</dbReference>
<dbReference type="InterPro" id="IPR045851">
    <property type="entry name" value="AMP-bd_C_sf"/>
</dbReference>
<dbReference type="AlphaFoldDB" id="A0A4R5LVP1"/>
<feature type="domain" description="AMP-binding enzyme C-terminal" evidence="2">
    <location>
        <begin position="429"/>
        <end position="503"/>
    </location>
</feature>
<protein>
    <submittedName>
        <fullName evidence="3">Long-chain fatty acid--CoA ligase</fullName>
    </submittedName>
</protein>
<keyword evidence="3" id="KW-0436">Ligase</keyword>
<dbReference type="GO" id="GO:0016877">
    <property type="term" value="F:ligase activity, forming carbon-sulfur bonds"/>
    <property type="evidence" value="ECO:0007669"/>
    <property type="project" value="UniProtKB-ARBA"/>
</dbReference>
<dbReference type="EMBL" id="SMSE01000001">
    <property type="protein sequence ID" value="TDG15526.1"/>
    <property type="molecule type" value="Genomic_DNA"/>
</dbReference>
<organism evidence="3 4">
    <name type="scientific">Seongchinamella unica</name>
    <dbReference type="NCBI Taxonomy" id="2547392"/>
    <lineage>
        <taxon>Bacteria</taxon>
        <taxon>Pseudomonadati</taxon>
        <taxon>Pseudomonadota</taxon>
        <taxon>Gammaproteobacteria</taxon>
        <taxon>Cellvibrionales</taxon>
        <taxon>Halieaceae</taxon>
        <taxon>Seongchinamella</taxon>
    </lineage>
</organism>
<dbReference type="PROSITE" id="PS00455">
    <property type="entry name" value="AMP_BINDING"/>
    <property type="match status" value="1"/>
</dbReference>
<name>A0A4R5LVP1_9GAMM</name>
<evidence type="ECO:0000259" key="1">
    <source>
        <dbReference type="Pfam" id="PF00501"/>
    </source>
</evidence>
<dbReference type="PANTHER" id="PTHR43767">
    <property type="entry name" value="LONG-CHAIN-FATTY-ACID--COA LIGASE"/>
    <property type="match status" value="1"/>
</dbReference>
<gene>
    <name evidence="3" type="ORF">E2F43_04660</name>
</gene>
<comment type="caution">
    <text evidence="3">The sequence shown here is derived from an EMBL/GenBank/DDBJ whole genome shotgun (WGS) entry which is preliminary data.</text>
</comment>
<dbReference type="PANTHER" id="PTHR43767:SF7">
    <property type="entry name" value="MEDIUM_LONG-CHAIN-FATTY-ACID--COA LIGASE FADD8"/>
    <property type="match status" value="1"/>
</dbReference>
<dbReference type="OrthoDB" id="9803968at2"/>
<dbReference type="Gene3D" id="3.40.50.12780">
    <property type="entry name" value="N-terminal domain of ligase-like"/>
    <property type="match status" value="1"/>
</dbReference>
<dbReference type="Pfam" id="PF00501">
    <property type="entry name" value="AMP-binding"/>
    <property type="match status" value="1"/>
</dbReference>
<feature type="domain" description="AMP-dependent synthetase/ligase" evidence="1">
    <location>
        <begin position="26"/>
        <end position="373"/>
    </location>
</feature>